<dbReference type="Pfam" id="PF00773">
    <property type="entry name" value="RNB"/>
    <property type="match status" value="2"/>
</dbReference>
<dbReference type="Proteomes" id="UP000093796">
    <property type="component" value="Unassembled WGS sequence"/>
</dbReference>
<dbReference type="AlphaFoldDB" id="A0A1A0DCU0"/>
<sequence>MSASPYASALPSVQELRAFLESRAGAATGLTDILRNFQLPMRQKAAIRTLLHDMAVAGELLDLAPGTLKASIGLPDVALMRVSYIRDDGNAAGFLADDALSRPVVLLIKPPDTPYLFPGDIVLVRLRPATGTQKREARGLRLLTRLDNNLPVTPARTPEHLLLPCDARLNLPLTPEENASSLPLTLGQIGLATPHALPDGTYAGRVHSVLGCADDADMPSRLSLLIHHPPTAFSEQAEAEARQIAQQSAALQGAPAPSGRTDLRHLPLITIDDASAHDFDDALWAEQTADGFHLIVAIADVAHWVKRGSALDEEARERGNSIYLPDKVVPMLPLSLSAQACSLLPGQDRLCLFADMHITPQGHVVSAQISRGIMQSTARLTYETVQHVFDAPTHQPTLPPEHPAALLPPALLPTLRKVGAIIRQAATQRGVMEREETGWSVQFDANGQPCAFMPRNTQEAHYMVAACMILANQIAAEKLQAQALPALFRTHAQPSPDSPRPMARYSTRAAPHYGLRLGHYTHFTSPIRRYADLLAHRILTQANDSSAQAETSAHTPDVALASQLNFTERRAATIIQDSLNRLAAIFLAPFIGQRMSAHVMTATRHGLRVRLTKTGTPSFLAWSAFPDRTGMNDDSQHTHASAHHPHVQSGAVLSVTLAGTCPARGTLMLTDAVYEH</sequence>
<dbReference type="InterPro" id="IPR050180">
    <property type="entry name" value="RNR_Ribonuclease"/>
</dbReference>
<dbReference type="GO" id="GO:0003723">
    <property type="term" value="F:RNA binding"/>
    <property type="evidence" value="ECO:0007669"/>
    <property type="project" value="InterPro"/>
</dbReference>
<dbReference type="GO" id="GO:0005829">
    <property type="term" value="C:cytosol"/>
    <property type="evidence" value="ECO:0007669"/>
    <property type="project" value="TreeGrafter"/>
</dbReference>
<dbReference type="PROSITE" id="PS01175">
    <property type="entry name" value="RIBONUCLEASE_II"/>
    <property type="match status" value="1"/>
</dbReference>
<reference evidence="3 4" key="1">
    <citation type="submission" date="2016-05" db="EMBL/GenBank/DDBJ databases">
        <title>Genome sequencing of Acetobacter pasteurianus strain SRCM100623.</title>
        <authorList>
            <person name="Song Y.R."/>
        </authorList>
    </citation>
    <scope>NUCLEOTIDE SEQUENCE [LARGE SCALE GENOMIC DNA]</scope>
    <source>
        <strain evidence="3 4">SRCM100623</strain>
    </source>
</reference>
<dbReference type="PANTHER" id="PTHR23355">
    <property type="entry name" value="RIBONUCLEASE"/>
    <property type="match status" value="1"/>
</dbReference>
<dbReference type="GO" id="GO:0004540">
    <property type="term" value="F:RNA nuclease activity"/>
    <property type="evidence" value="ECO:0007669"/>
    <property type="project" value="InterPro"/>
</dbReference>
<dbReference type="OrthoDB" id="9764149at2"/>
<dbReference type="GO" id="GO:0004527">
    <property type="term" value="F:exonuclease activity"/>
    <property type="evidence" value="ECO:0007669"/>
    <property type="project" value="UniProtKB-KW"/>
</dbReference>
<dbReference type="InterPro" id="IPR012340">
    <property type="entry name" value="NA-bd_OB-fold"/>
</dbReference>
<name>A0A1A0DCU0_ACEPA</name>
<evidence type="ECO:0000313" key="4">
    <source>
        <dbReference type="Proteomes" id="UP000093796"/>
    </source>
</evidence>
<dbReference type="SMART" id="SM00955">
    <property type="entry name" value="RNB"/>
    <property type="match status" value="1"/>
</dbReference>
<dbReference type="RefSeq" id="WP_003628393.1">
    <property type="nucleotide sequence ID" value="NZ_LYUD01000099.1"/>
</dbReference>
<dbReference type="SUPFAM" id="SSF50249">
    <property type="entry name" value="Nucleic acid-binding proteins"/>
    <property type="match status" value="1"/>
</dbReference>
<comment type="caution">
    <text evidence="3">The sequence shown here is derived from an EMBL/GenBank/DDBJ whole genome shotgun (WGS) entry which is preliminary data.</text>
</comment>
<evidence type="ECO:0000256" key="1">
    <source>
        <dbReference type="ARBA" id="ARBA00022839"/>
    </source>
</evidence>
<evidence type="ECO:0000259" key="2">
    <source>
        <dbReference type="SMART" id="SM00955"/>
    </source>
</evidence>
<dbReference type="PATRIC" id="fig|438.15.peg.1375"/>
<gene>
    <name evidence="3" type="primary">vacB</name>
    <name evidence="3" type="ORF">SRCM100623_01203</name>
</gene>
<organism evidence="3 4">
    <name type="scientific">Acetobacter pasteurianus</name>
    <name type="common">Acetobacter turbidans</name>
    <dbReference type="NCBI Taxonomy" id="438"/>
    <lineage>
        <taxon>Bacteria</taxon>
        <taxon>Pseudomonadati</taxon>
        <taxon>Pseudomonadota</taxon>
        <taxon>Alphaproteobacteria</taxon>
        <taxon>Acetobacterales</taxon>
        <taxon>Acetobacteraceae</taxon>
        <taxon>Acetobacter</taxon>
    </lineage>
</organism>
<dbReference type="EC" id="3.1.-.-" evidence="3"/>
<accession>A0A1A0DCU0</accession>
<dbReference type="InterPro" id="IPR001900">
    <property type="entry name" value="RNase_II/R"/>
</dbReference>
<dbReference type="InterPro" id="IPR022966">
    <property type="entry name" value="RNase_II/R_CS"/>
</dbReference>
<keyword evidence="3" id="KW-0378">Hydrolase</keyword>
<proteinExistence type="predicted"/>
<dbReference type="PANTHER" id="PTHR23355:SF9">
    <property type="entry name" value="DIS3-LIKE EXONUCLEASE 2"/>
    <property type="match status" value="1"/>
</dbReference>
<keyword evidence="1" id="KW-0269">Exonuclease</keyword>
<keyword evidence="1" id="KW-0540">Nuclease</keyword>
<evidence type="ECO:0000313" key="3">
    <source>
        <dbReference type="EMBL" id="OAZ72661.1"/>
    </source>
</evidence>
<dbReference type="EMBL" id="LYUD01000099">
    <property type="protein sequence ID" value="OAZ72661.1"/>
    <property type="molecule type" value="Genomic_DNA"/>
</dbReference>
<feature type="domain" description="RNB" evidence="2">
    <location>
        <begin position="260"/>
        <end position="545"/>
    </location>
</feature>
<protein>
    <submittedName>
        <fullName evidence="3">Ribonuclease</fullName>
        <ecNumber evidence="3">3.1.-.-</ecNumber>
    </submittedName>
</protein>
<dbReference type="GO" id="GO:0006402">
    <property type="term" value="P:mRNA catabolic process"/>
    <property type="evidence" value="ECO:0007669"/>
    <property type="project" value="TreeGrafter"/>
</dbReference>
<dbReference type="eggNOG" id="COG0557">
    <property type="taxonomic scope" value="Bacteria"/>
</dbReference>